<dbReference type="SUPFAM" id="SSF47413">
    <property type="entry name" value="lambda repressor-like DNA-binding domains"/>
    <property type="match status" value="2"/>
</dbReference>
<gene>
    <name evidence="4" type="ordered locus">KNP414_07827</name>
</gene>
<reference evidence="5" key="1">
    <citation type="submission" date="2011-06" db="EMBL/GenBank/DDBJ databases">
        <title>Complete genome sequence of Paenibacillus mucilaginosus KNP414.</title>
        <authorList>
            <person name="Wang J."/>
            <person name="Hu S."/>
            <person name="Hu X."/>
            <person name="Zhang B."/>
            <person name="Dong D."/>
            <person name="Zhang S."/>
            <person name="Zhao K."/>
            <person name="Wu D."/>
        </authorList>
    </citation>
    <scope>NUCLEOTIDE SEQUENCE [LARGE SCALE GENOMIC DNA]</scope>
    <source>
        <strain evidence="5">KNP414</strain>
    </source>
</reference>
<evidence type="ECO:0000259" key="3">
    <source>
        <dbReference type="PROSITE" id="PS50943"/>
    </source>
</evidence>
<organism evidence="4 5">
    <name type="scientific">Paenibacillus mucilaginosus (strain KNP414)</name>
    <dbReference type="NCBI Taxonomy" id="1036673"/>
    <lineage>
        <taxon>Bacteria</taxon>
        <taxon>Bacillati</taxon>
        <taxon>Bacillota</taxon>
        <taxon>Bacilli</taxon>
        <taxon>Bacillales</taxon>
        <taxon>Paenibacillaceae</taxon>
        <taxon>Paenibacillus</taxon>
    </lineage>
</organism>
<dbReference type="InterPro" id="IPR010982">
    <property type="entry name" value="Lambda_DNA-bd_dom_sf"/>
</dbReference>
<reference evidence="4 5" key="2">
    <citation type="journal article" date="2013" name="Genome Announc.">
        <title>Genome Sequence of Growth-Improving Paenibacillus mucilaginosus Strain KNP414.</title>
        <authorList>
            <person name="Lu J.J."/>
            <person name="Wang J.F."/>
            <person name="Hu X.F."/>
        </authorList>
    </citation>
    <scope>NUCLEOTIDE SEQUENCE [LARGE SCALE GENOMIC DNA]</scope>
    <source>
        <strain evidence="4 5">KNP414</strain>
    </source>
</reference>
<feature type="domain" description="HTH cro/C1-type" evidence="3">
    <location>
        <begin position="151"/>
        <end position="205"/>
    </location>
</feature>
<dbReference type="GO" id="GO:0003677">
    <property type="term" value="F:DNA binding"/>
    <property type="evidence" value="ECO:0007669"/>
    <property type="project" value="UniProtKB-KW"/>
</dbReference>
<feature type="compositionally biased region" description="Basic and acidic residues" evidence="2">
    <location>
        <begin position="1"/>
        <end position="17"/>
    </location>
</feature>
<dbReference type="PANTHER" id="PTHR46797:SF1">
    <property type="entry name" value="METHYLPHOSPHONATE SYNTHASE"/>
    <property type="match status" value="1"/>
</dbReference>
<name>F8FIT5_PAEMK</name>
<dbReference type="Gene3D" id="1.10.260.40">
    <property type="entry name" value="lambda repressor-like DNA-binding domains"/>
    <property type="match status" value="2"/>
</dbReference>
<feature type="region of interest" description="Disordered" evidence="2">
    <location>
        <begin position="1"/>
        <end position="22"/>
    </location>
</feature>
<dbReference type="Proteomes" id="UP000006620">
    <property type="component" value="Chromosome"/>
</dbReference>
<proteinExistence type="predicted"/>
<sequence length="272" mass="29529">MKGIKKVLEKQPVDSHHGSSMPFSERGFSMQLYNLLTPEEIQALVQPPIDGAQPLAAPPPGFQGSGQSIRSIRERRGWSCAEAASRTALPPDLLRAWEQGEAAPTLTQLLQLAGGLGVSVDELLLGSQPAPSPDRPPGRLPQGMNSLAERLTYLRTARRLSRSDAAAEMGFSYSELTSYENGYRLPELKAFLALVQFYNVSAHLLLTGSSPAAVPQEPGPDRGDSSAADLSTLLDEPLYYRGVPLDPQIKQRISDLLQGYEIAMKQVGPEMH</sequence>
<dbReference type="KEGG" id="pms:KNP414_07827"/>
<dbReference type="InterPro" id="IPR050807">
    <property type="entry name" value="TransReg_Diox_bact_type"/>
</dbReference>
<dbReference type="PATRIC" id="fig|1036673.3.peg.7299"/>
<dbReference type="InterPro" id="IPR001387">
    <property type="entry name" value="Cro/C1-type_HTH"/>
</dbReference>
<dbReference type="GO" id="GO:0003700">
    <property type="term" value="F:DNA-binding transcription factor activity"/>
    <property type="evidence" value="ECO:0007669"/>
    <property type="project" value="TreeGrafter"/>
</dbReference>
<dbReference type="HOGENOM" id="CLU_1141702_0_0_9"/>
<dbReference type="AlphaFoldDB" id="F8FIT5"/>
<evidence type="ECO:0000256" key="2">
    <source>
        <dbReference type="SAM" id="MobiDB-lite"/>
    </source>
</evidence>
<dbReference type="EMBL" id="CP002869">
    <property type="protein sequence ID" value="AEI46313.1"/>
    <property type="molecule type" value="Genomic_DNA"/>
</dbReference>
<dbReference type="PANTHER" id="PTHR46797">
    <property type="entry name" value="HTH-TYPE TRANSCRIPTIONAL REGULATOR"/>
    <property type="match status" value="1"/>
</dbReference>
<evidence type="ECO:0000256" key="1">
    <source>
        <dbReference type="ARBA" id="ARBA00023125"/>
    </source>
</evidence>
<dbReference type="SMART" id="SM00530">
    <property type="entry name" value="HTH_XRE"/>
    <property type="match status" value="2"/>
</dbReference>
<dbReference type="PROSITE" id="PS50943">
    <property type="entry name" value="HTH_CROC1"/>
    <property type="match status" value="2"/>
</dbReference>
<dbReference type="Pfam" id="PF13560">
    <property type="entry name" value="HTH_31"/>
    <property type="match status" value="2"/>
</dbReference>
<dbReference type="CDD" id="cd00093">
    <property type="entry name" value="HTH_XRE"/>
    <property type="match status" value="2"/>
</dbReference>
<feature type="domain" description="HTH cro/C1-type" evidence="3">
    <location>
        <begin position="69"/>
        <end position="123"/>
    </location>
</feature>
<accession>F8FIT5</accession>
<keyword evidence="1" id="KW-0238">DNA-binding</keyword>
<protein>
    <recommendedName>
        <fullName evidence="3">HTH cro/C1-type domain-containing protein</fullName>
    </recommendedName>
</protein>
<evidence type="ECO:0000313" key="5">
    <source>
        <dbReference type="Proteomes" id="UP000006620"/>
    </source>
</evidence>
<dbReference type="GO" id="GO:0005829">
    <property type="term" value="C:cytosol"/>
    <property type="evidence" value="ECO:0007669"/>
    <property type="project" value="TreeGrafter"/>
</dbReference>
<evidence type="ECO:0000313" key="4">
    <source>
        <dbReference type="EMBL" id="AEI46313.1"/>
    </source>
</evidence>